<dbReference type="Proteomes" id="UP000012283">
    <property type="component" value="Unassembled WGS sequence"/>
</dbReference>
<dbReference type="GO" id="GO:0009254">
    <property type="term" value="P:peptidoglycan turnover"/>
    <property type="evidence" value="ECO:0007669"/>
    <property type="project" value="InterPro"/>
</dbReference>
<dbReference type="eggNOG" id="COG3584">
    <property type="taxonomic scope" value="Bacteria"/>
</dbReference>
<evidence type="ECO:0000313" key="4">
    <source>
        <dbReference type="Proteomes" id="UP000012283"/>
    </source>
</evidence>
<organism evidence="3 4">
    <name type="scientific">Gracilibacillus halophilus YIM-C55.5</name>
    <dbReference type="NCBI Taxonomy" id="1308866"/>
    <lineage>
        <taxon>Bacteria</taxon>
        <taxon>Bacillati</taxon>
        <taxon>Bacillota</taxon>
        <taxon>Bacilli</taxon>
        <taxon>Bacillales</taxon>
        <taxon>Bacillaceae</taxon>
        <taxon>Gracilibacillus</taxon>
    </lineage>
</organism>
<evidence type="ECO:0000313" key="3">
    <source>
        <dbReference type="EMBL" id="ENH97764.1"/>
    </source>
</evidence>
<feature type="domain" description="3D" evidence="2">
    <location>
        <begin position="99"/>
        <end position="160"/>
    </location>
</feature>
<reference evidence="3 4" key="1">
    <citation type="submission" date="2013-03" db="EMBL/GenBank/DDBJ databases">
        <title>Draft genome sequence of Gracibacillus halophilus YIM-C55.5, a moderately halophilic and thermophilic organism from the Xiaochaidamu salt lake.</title>
        <authorList>
            <person name="Sugumar T."/>
            <person name="Polireddy D.R."/>
            <person name="Antony A."/>
            <person name="Madhava Y.R."/>
            <person name="Sivakumar N."/>
        </authorList>
    </citation>
    <scope>NUCLEOTIDE SEQUENCE [LARGE SCALE GENOMIC DNA]</scope>
    <source>
        <strain evidence="3 4">YIM-C55.5</strain>
    </source>
</reference>
<dbReference type="InterPro" id="IPR051933">
    <property type="entry name" value="Resuscitation_pf_RpfB"/>
</dbReference>
<dbReference type="Gene3D" id="2.40.40.10">
    <property type="entry name" value="RlpA-like domain"/>
    <property type="match status" value="1"/>
</dbReference>
<dbReference type="RefSeq" id="WP_003464999.1">
    <property type="nucleotide sequence ID" value="NZ_APML01000015.1"/>
</dbReference>
<dbReference type="EMBL" id="APML01000015">
    <property type="protein sequence ID" value="ENH97764.1"/>
    <property type="molecule type" value="Genomic_DNA"/>
</dbReference>
<dbReference type="SUPFAM" id="SSF50685">
    <property type="entry name" value="Barwin-like endoglucanases"/>
    <property type="match status" value="1"/>
</dbReference>
<dbReference type="PANTHER" id="PTHR39160:SF4">
    <property type="entry name" value="RESUSCITATION-PROMOTING FACTOR RPFB"/>
    <property type="match status" value="1"/>
</dbReference>
<dbReference type="Pfam" id="PF06725">
    <property type="entry name" value="3D"/>
    <property type="match status" value="1"/>
</dbReference>
<proteinExistence type="predicted"/>
<dbReference type="GO" id="GO:0004553">
    <property type="term" value="F:hydrolase activity, hydrolyzing O-glycosyl compounds"/>
    <property type="evidence" value="ECO:0007669"/>
    <property type="project" value="InterPro"/>
</dbReference>
<dbReference type="PANTHER" id="PTHR39160">
    <property type="entry name" value="CELL WALL-BINDING PROTEIN YOCH"/>
    <property type="match status" value="1"/>
</dbReference>
<sequence length="191" mass="21577">MNNIYQEEPTQILTHRDYTVERMEKKQIKHVDAPQIYISSEQVEQPEGLEDTLDLDQYRTKEVIATGYTAGVESTGKSPDHPAYGITYSGVKVTRDLYSTIAADLTVFPLGTILYIPDYGFGVVADKGGAINGNKIDLYYPTVEQVYDQWGKKQVEVYVIEYGDGKLTEQVLTDLNNTEALQVFRSEYKAE</sequence>
<evidence type="ECO:0000256" key="1">
    <source>
        <dbReference type="ARBA" id="ARBA00022729"/>
    </source>
</evidence>
<dbReference type="GO" id="GO:0019867">
    <property type="term" value="C:outer membrane"/>
    <property type="evidence" value="ECO:0007669"/>
    <property type="project" value="InterPro"/>
</dbReference>
<keyword evidence="1" id="KW-0732">Signal</keyword>
<comment type="caution">
    <text evidence="3">The sequence shown here is derived from an EMBL/GenBank/DDBJ whole genome shotgun (WGS) entry which is preliminary data.</text>
</comment>
<name>N4WES4_9BACI</name>
<keyword evidence="4" id="KW-1185">Reference proteome</keyword>
<protein>
    <recommendedName>
        <fullName evidence="2">3D domain-containing protein</fullName>
    </recommendedName>
</protein>
<accession>N4WES4</accession>
<gene>
    <name evidence="3" type="ORF">J416_03716</name>
</gene>
<evidence type="ECO:0000259" key="2">
    <source>
        <dbReference type="Pfam" id="PF06725"/>
    </source>
</evidence>
<dbReference type="CDD" id="cd22786">
    <property type="entry name" value="DPBB_YuiC-like"/>
    <property type="match status" value="1"/>
</dbReference>
<dbReference type="InterPro" id="IPR010611">
    <property type="entry name" value="3D_dom"/>
</dbReference>
<dbReference type="InterPro" id="IPR036908">
    <property type="entry name" value="RlpA-like_sf"/>
</dbReference>
<dbReference type="PATRIC" id="fig|1308866.3.peg.753"/>
<dbReference type="STRING" id="1308866.J416_03716"/>
<dbReference type="AlphaFoldDB" id="N4WES4"/>